<dbReference type="AlphaFoldDB" id="A0A2H9URH8"/>
<gene>
    <name evidence="1" type="ORF">CU320_01270</name>
</gene>
<reference evidence="1 2" key="2">
    <citation type="submission" date="2017-12" db="EMBL/GenBank/DDBJ databases">
        <title>Revising the taxonomy of the Acinetobacter lwoffii group: the description of Acinetobacter pseudolwoffii sp. nov. and emended description of Acinetobacter lwoffii.</title>
        <authorList>
            <person name="Nemec A."/>
        </authorList>
    </citation>
    <scope>NUCLEOTIDE SEQUENCE [LARGE SCALE GENOMIC DNA]</scope>
    <source>
        <strain evidence="1 2">ANC 5347</strain>
    </source>
</reference>
<proteinExistence type="predicted"/>
<dbReference type="EMBL" id="PGOZ01000001">
    <property type="protein sequence ID" value="PJI34297.1"/>
    <property type="molecule type" value="Genomic_DNA"/>
</dbReference>
<protein>
    <submittedName>
        <fullName evidence="1">Uncharacterized protein</fullName>
    </submittedName>
</protein>
<accession>A0A2H9URH8</accession>
<comment type="caution">
    <text evidence="1">The sequence shown here is derived from an EMBL/GenBank/DDBJ whole genome shotgun (WGS) entry which is preliminary data.</text>
</comment>
<sequence length="220" mass="25985">MCDNLATTKEHVPPKCLFPEKKDLKDISLDLRKALIKVPSCVDHNCKKSGDDEYLFNVLSMTIQTGKYGLLNFESKVMRSWTRKDRIAKLKEKLLSTARTVKIKDPESEDIFEALELTIDRDRLKEVLKCCALGLYYYEFGKKYKGSIHSTPLFSPIPDKNWIEQQSQMEDYYSNKFKNIKRKGDNPEIFQYAFYQDTFNNMLVVQMWFYEECKVISFFR</sequence>
<organism evidence="1 2">
    <name type="scientific">Acinetobacter pseudolwoffii</name>
    <dbReference type="NCBI Taxonomy" id="2053287"/>
    <lineage>
        <taxon>Bacteria</taxon>
        <taxon>Pseudomonadati</taxon>
        <taxon>Pseudomonadota</taxon>
        <taxon>Gammaproteobacteria</taxon>
        <taxon>Moraxellales</taxon>
        <taxon>Moraxellaceae</taxon>
        <taxon>Acinetobacter</taxon>
    </lineage>
</organism>
<evidence type="ECO:0000313" key="1">
    <source>
        <dbReference type="EMBL" id="PJI34297.1"/>
    </source>
</evidence>
<reference evidence="1 2" key="1">
    <citation type="submission" date="2017-11" db="EMBL/GenBank/DDBJ databases">
        <authorList>
            <person name="Han C.G."/>
        </authorList>
    </citation>
    <scope>NUCLEOTIDE SEQUENCE [LARGE SCALE GENOMIC DNA]</scope>
    <source>
        <strain evidence="1 2">ANC 5347</strain>
    </source>
</reference>
<dbReference type="Proteomes" id="UP000242351">
    <property type="component" value="Unassembled WGS sequence"/>
</dbReference>
<evidence type="ECO:0000313" key="2">
    <source>
        <dbReference type="Proteomes" id="UP000242351"/>
    </source>
</evidence>
<name>A0A2H9URH8_9GAMM</name>